<dbReference type="InterPro" id="IPR046347">
    <property type="entry name" value="bZIP_sf"/>
</dbReference>
<feature type="region of interest" description="Disordered" evidence="1">
    <location>
        <begin position="181"/>
        <end position="288"/>
    </location>
</feature>
<evidence type="ECO:0008006" key="4">
    <source>
        <dbReference type="Google" id="ProtNLM"/>
    </source>
</evidence>
<gene>
    <name evidence="2" type="ORF">BDV29DRAFT_162285</name>
</gene>
<dbReference type="AlphaFoldDB" id="A0A5N5WJQ9"/>
<dbReference type="SUPFAM" id="SSF57959">
    <property type="entry name" value="Leucine zipper domain"/>
    <property type="match status" value="1"/>
</dbReference>
<dbReference type="EMBL" id="ML732386">
    <property type="protein sequence ID" value="KAB8068549.1"/>
    <property type="molecule type" value="Genomic_DNA"/>
</dbReference>
<dbReference type="GO" id="GO:0003700">
    <property type="term" value="F:DNA-binding transcription factor activity"/>
    <property type="evidence" value="ECO:0007669"/>
    <property type="project" value="InterPro"/>
</dbReference>
<sequence>MASNSESQHKKRESRAGTRKVTSLSAEQLERKRANDREAQRTIRQRTKETIERLEHQVAELKAKGEQYDHVVRRNAALEHEIRNLRHQLALANSGQSYSTPAEGSYNNPPGPMLPSSHFTEPLGVNPVSRTPSALSASSQVSVAPDWQQYNSTGSPSICESADADYPNRVEPYIFESQLQTPSSMSVAAPQAGFNAPPGGHPPEPCFNSYSHVFPGSSPSQERREEHPQSLQQHAAQYASGQRSMSVPTISSERELRGYPVIHAAQQYQHVPEQPPRNEYNYDWTRRP</sequence>
<proteinExistence type="predicted"/>
<dbReference type="PANTHER" id="PTHR37012">
    <property type="entry name" value="B-ZIP TRANSCRIPTION FACTOR (EUROFUNG)-RELATED"/>
    <property type="match status" value="1"/>
</dbReference>
<evidence type="ECO:0000313" key="2">
    <source>
        <dbReference type="EMBL" id="KAB8068549.1"/>
    </source>
</evidence>
<keyword evidence="3" id="KW-1185">Reference proteome</keyword>
<protein>
    <recommendedName>
        <fullName evidence="4">BZIP domain-containing protein</fullName>
    </recommendedName>
</protein>
<dbReference type="OrthoDB" id="3535998at2759"/>
<dbReference type="Proteomes" id="UP000326565">
    <property type="component" value="Unassembled WGS sequence"/>
</dbReference>
<dbReference type="FunFam" id="1.20.5.170:FF:000093">
    <property type="entry name" value="BZIP transcription factor (Eurofung)"/>
    <property type="match status" value="1"/>
</dbReference>
<feature type="compositionally biased region" description="Basic and acidic residues" evidence="1">
    <location>
        <begin position="28"/>
        <end position="44"/>
    </location>
</feature>
<evidence type="ECO:0000313" key="3">
    <source>
        <dbReference type="Proteomes" id="UP000326565"/>
    </source>
</evidence>
<name>A0A5N5WJQ9_9EURO</name>
<dbReference type="CDD" id="cd14688">
    <property type="entry name" value="bZIP_YAP"/>
    <property type="match status" value="1"/>
</dbReference>
<accession>A0A5N5WJQ9</accession>
<feature type="compositionally biased region" description="Polar residues" evidence="1">
    <location>
        <begin position="229"/>
        <end position="251"/>
    </location>
</feature>
<feature type="region of interest" description="Disordered" evidence="1">
    <location>
        <begin position="1"/>
        <end position="44"/>
    </location>
</feature>
<reference evidence="2 3" key="1">
    <citation type="submission" date="2019-04" db="EMBL/GenBank/DDBJ databases">
        <title>Friends and foes A comparative genomics study of 23 Aspergillus species from section Flavi.</title>
        <authorList>
            <consortium name="DOE Joint Genome Institute"/>
            <person name="Kjaerbolling I."/>
            <person name="Vesth T."/>
            <person name="Frisvad J.C."/>
            <person name="Nybo J.L."/>
            <person name="Theobald S."/>
            <person name="Kildgaard S."/>
            <person name="Isbrandt T."/>
            <person name="Kuo A."/>
            <person name="Sato A."/>
            <person name="Lyhne E.K."/>
            <person name="Kogle M.E."/>
            <person name="Wiebenga A."/>
            <person name="Kun R.S."/>
            <person name="Lubbers R.J."/>
            <person name="Makela M.R."/>
            <person name="Barry K."/>
            <person name="Chovatia M."/>
            <person name="Clum A."/>
            <person name="Daum C."/>
            <person name="Haridas S."/>
            <person name="He G."/>
            <person name="LaButti K."/>
            <person name="Lipzen A."/>
            <person name="Mondo S."/>
            <person name="Riley R."/>
            <person name="Salamov A."/>
            <person name="Simmons B.A."/>
            <person name="Magnuson J.K."/>
            <person name="Henrissat B."/>
            <person name="Mortensen U.H."/>
            <person name="Larsen T.O."/>
            <person name="Devries R.P."/>
            <person name="Grigoriev I.V."/>
            <person name="Machida M."/>
            <person name="Baker S.E."/>
            <person name="Andersen M.R."/>
        </authorList>
    </citation>
    <scope>NUCLEOTIDE SEQUENCE [LARGE SCALE GENOMIC DNA]</scope>
    <source>
        <strain evidence="2 3">CBS 151.66</strain>
    </source>
</reference>
<dbReference type="Gene3D" id="1.20.5.170">
    <property type="match status" value="1"/>
</dbReference>
<dbReference type="PANTHER" id="PTHR37012:SF2">
    <property type="entry name" value="BZIP DOMAIN-CONTAINING PROTEIN-RELATED"/>
    <property type="match status" value="1"/>
</dbReference>
<organism evidence="2 3">
    <name type="scientific">Aspergillus leporis</name>
    <dbReference type="NCBI Taxonomy" id="41062"/>
    <lineage>
        <taxon>Eukaryota</taxon>
        <taxon>Fungi</taxon>
        <taxon>Dikarya</taxon>
        <taxon>Ascomycota</taxon>
        <taxon>Pezizomycotina</taxon>
        <taxon>Eurotiomycetes</taxon>
        <taxon>Eurotiomycetidae</taxon>
        <taxon>Eurotiales</taxon>
        <taxon>Aspergillaceae</taxon>
        <taxon>Aspergillus</taxon>
        <taxon>Aspergillus subgen. Circumdati</taxon>
    </lineage>
</organism>
<evidence type="ECO:0000256" key="1">
    <source>
        <dbReference type="SAM" id="MobiDB-lite"/>
    </source>
</evidence>